<dbReference type="InterPro" id="IPR050090">
    <property type="entry name" value="Tyrosine_recombinase_XerCD"/>
</dbReference>
<dbReference type="GO" id="GO:0003677">
    <property type="term" value="F:DNA binding"/>
    <property type="evidence" value="ECO:0007669"/>
    <property type="project" value="UniProtKB-UniRule"/>
</dbReference>
<dbReference type="InterPro" id="IPR011010">
    <property type="entry name" value="DNA_brk_join_enz"/>
</dbReference>
<keyword evidence="2 4" id="KW-0238">DNA-binding</keyword>
<protein>
    <submittedName>
        <fullName evidence="7">Site-specific recombinase XerD</fullName>
    </submittedName>
</protein>
<evidence type="ECO:0000256" key="4">
    <source>
        <dbReference type="PROSITE-ProRule" id="PRU01248"/>
    </source>
</evidence>
<dbReference type="InterPro" id="IPR013762">
    <property type="entry name" value="Integrase-like_cat_sf"/>
</dbReference>
<organism evidence="7 8">
    <name type="scientific">Geodermatophilus nigrescens</name>
    <dbReference type="NCBI Taxonomy" id="1070870"/>
    <lineage>
        <taxon>Bacteria</taxon>
        <taxon>Bacillati</taxon>
        <taxon>Actinomycetota</taxon>
        <taxon>Actinomycetes</taxon>
        <taxon>Geodermatophilales</taxon>
        <taxon>Geodermatophilaceae</taxon>
        <taxon>Geodermatophilus</taxon>
    </lineage>
</organism>
<evidence type="ECO:0000259" key="5">
    <source>
        <dbReference type="PROSITE" id="PS51898"/>
    </source>
</evidence>
<sequence>MPSIARRPGGQWRARYRDVAGKEHARHFARKADAQAWLDSITTSVHTGAYVDPRKTRITVTEWAGQWLSTRVDLKATTRRGYDSALRTHVLPVWGPVRLGDVTYQGVAGWVADLYRSGLSAATVRQAHRVLSLVLTFAVRDGRLARNPATGVPLPRAARKEQVFLTHEQVDALADAAGRDRLVIYFLAYTGVRYGEMAALRVRNLNLLRRRALITEAVADVNGHAVFGTPKTHQRRQVPVPRFLADDLAAHVAGKGPAEFVFTAEKGGLLHLRNFRRLSFDPAVRAAGLEGLTPHGLRHTAASLAIASGANVKVVQTMLGHQSATMTLDLYGHLLADQLDEVADAMDAARASGAARRAEASVTALRLPH</sequence>
<dbReference type="GO" id="GO:0015074">
    <property type="term" value="P:DNA integration"/>
    <property type="evidence" value="ECO:0007669"/>
    <property type="project" value="InterPro"/>
</dbReference>
<dbReference type="Proteomes" id="UP000184471">
    <property type="component" value="Unassembled WGS sequence"/>
</dbReference>
<evidence type="ECO:0000256" key="1">
    <source>
        <dbReference type="ARBA" id="ARBA00008857"/>
    </source>
</evidence>
<reference evidence="7 8" key="1">
    <citation type="submission" date="2016-11" db="EMBL/GenBank/DDBJ databases">
        <authorList>
            <person name="Jaros S."/>
            <person name="Januszkiewicz K."/>
            <person name="Wedrychowicz H."/>
        </authorList>
    </citation>
    <scope>NUCLEOTIDE SEQUENCE [LARGE SCALE GENOMIC DNA]</scope>
    <source>
        <strain evidence="7 8">DSM 45408</strain>
    </source>
</reference>
<gene>
    <name evidence="7" type="ORF">SAMN05444351_1155</name>
</gene>
<name>A0A1M5FAZ5_9ACTN</name>
<dbReference type="GO" id="GO:0006310">
    <property type="term" value="P:DNA recombination"/>
    <property type="evidence" value="ECO:0007669"/>
    <property type="project" value="UniProtKB-KW"/>
</dbReference>
<dbReference type="InterPro" id="IPR002104">
    <property type="entry name" value="Integrase_catalytic"/>
</dbReference>
<dbReference type="STRING" id="1070870.SAMN05444351_1155"/>
<evidence type="ECO:0000256" key="2">
    <source>
        <dbReference type="ARBA" id="ARBA00023125"/>
    </source>
</evidence>
<dbReference type="Pfam" id="PF26003">
    <property type="entry name" value="Integrase_N_phage"/>
    <property type="match status" value="1"/>
</dbReference>
<dbReference type="InterPro" id="IPR010998">
    <property type="entry name" value="Integrase_recombinase_N"/>
</dbReference>
<dbReference type="InterPro" id="IPR058717">
    <property type="entry name" value="Phage_L5_Integrase_N"/>
</dbReference>
<dbReference type="EMBL" id="FQVX01000001">
    <property type="protein sequence ID" value="SHF88725.1"/>
    <property type="molecule type" value="Genomic_DNA"/>
</dbReference>
<evidence type="ECO:0000256" key="3">
    <source>
        <dbReference type="ARBA" id="ARBA00023172"/>
    </source>
</evidence>
<evidence type="ECO:0000313" key="8">
    <source>
        <dbReference type="Proteomes" id="UP000184471"/>
    </source>
</evidence>
<dbReference type="PROSITE" id="PS51900">
    <property type="entry name" value="CB"/>
    <property type="match status" value="1"/>
</dbReference>
<evidence type="ECO:0000259" key="6">
    <source>
        <dbReference type="PROSITE" id="PS51900"/>
    </source>
</evidence>
<dbReference type="PANTHER" id="PTHR30349">
    <property type="entry name" value="PHAGE INTEGRASE-RELATED"/>
    <property type="match status" value="1"/>
</dbReference>
<feature type="domain" description="Core-binding (CB)" evidence="6">
    <location>
        <begin position="58"/>
        <end position="139"/>
    </location>
</feature>
<dbReference type="SUPFAM" id="SSF56349">
    <property type="entry name" value="DNA breaking-rejoining enzymes"/>
    <property type="match status" value="1"/>
</dbReference>
<dbReference type="Gene3D" id="1.10.150.130">
    <property type="match status" value="1"/>
</dbReference>
<keyword evidence="3" id="KW-0233">DNA recombination</keyword>
<dbReference type="CDD" id="cd01189">
    <property type="entry name" value="INT_ICEBs1_C_like"/>
    <property type="match status" value="1"/>
</dbReference>
<dbReference type="AlphaFoldDB" id="A0A1M5FAZ5"/>
<dbReference type="RefSeq" id="WP_073419073.1">
    <property type="nucleotide sequence ID" value="NZ_FQVX01000001.1"/>
</dbReference>
<evidence type="ECO:0000313" key="7">
    <source>
        <dbReference type="EMBL" id="SHF88725.1"/>
    </source>
</evidence>
<comment type="similarity">
    <text evidence="1">Belongs to the 'phage' integrase family.</text>
</comment>
<dbReference type="InterPro" id="IPR044068">
    <property type="entry name" value="CB"/>
</dbReference>
<dbReference type="Pfam" id="PF00589">
    <property type="entry name" value="Phage_integrase"/>
    <property type="match status" value="1"/>
</dbReference>
<dbReference type="Gene3D" id="1.10.443.10">
    <property type="entry name" value="Intergrase catalytic core"/>
    <property type="match status" value="1"/>
</dbReference>
<accession>A0A1M5FAZ5</accession>
<feature type="domain" description="Tyr recombinase" evidence="5">
    <location>
        <begin position="160"/>
        <end position="344"/>
    </location>
</feature>
<proteinExistence type="inferred from homology"/>
<keyword evidence="8" id="KW-1185">Reference proteome</keyword>
<dbReference type="PROSITE" id="PS51898">
    <property type="entry name" value="TYR_RECOMBINASE"/>
    <property type="match status" value="1"/>
</dbReference>
<dbReference type="OrthoDB" id="148546at2"/>
<dbReference type="PANTHER" id="PTHR30349:SF64">
    <property type="entry name" value="PROPHAGE INTEGRASE INTD-RELATED"/>
    <property type="match status" value="1"/>
</dbReference>